<evidence type="ECO:0000256" key="2">
    <source>
        <dbReference type="ARBA" id="ARBA00013081"/>
    </source>
</evidence>
<evidence type="ECO:0000256" key="6">
    <source>
        <dbReference type="ARBA" id="ARBA00048336"/>
    </source>
</evidence>
<gene>
    <name evidence="8" type="ORF">AYBTSS11_LOCUS17690</name>
</gene>
<dbReference type="InterPro" id="IPR036412">
    <property type="entry name" value="HAD-like_sf"/>
</dbReference>
<dbReference type="Pfam" id="PF03031">
    <property type="entry name" value="NIF"/>
    <property type="match status" value="1"/>
</dbReference>
<name>A0AA86SH76_9FABA</name>
<dbReference type="PANTHER" id="PTHR23081">
    <property type="entry name" value="RNA POLYMERASE II CTD PHOSPHATASE"/>
    <property type="match status" value="1"/>
</dbReference>
<dbReference type="SUPFAM" id="SSF56784">
    <property type="entry name" value="HAD-like"/>
    <property type="match status" value="1"/>
</dbReference>
<dbReference type="PANTHER" id="PTHR23081:SF36">
    <property type="entry name" value="RNA POLYMERASE II SUBUNIT A C-TERMINAL DOMAIN PHOSPHATASE"/>
    <property type="match status" value="1"/>
</dbReference>
<dbReference type="GO" id="GO:0008420">
    <property type="term" value="F:RNA polymerase II CTD heptapeptide repeat phosphatase activity"/>
    <property type="evidence" value="ECO:0007669"/>
    <property type="project" value="InterPro"/>
</dbReference>
<keyword evidence="9" id="KW-1185">Reference proteome</keyword>
<sequence length="235" mass="25917">MNVNMSVVTDSPVHSSSSDDFIAFLDAKLDASSPEASPDKEAENQDKLESVSLLDELSVNMAKILEMVEVDRQENKTCFETLESVVDTLLKQNSGNEGNFNQNIEGPHSSGLYLVLDLDHTLLKSTHLAHLSSEESHLLNQTDSLGDVHIYLGDRPYALEMAKLVDPQAEYFNAKDISRDDGTQKHQKGLDVVLGQESAVVILDDTEHIKLSPMKTQYPDVDLLSKGNSVQSAFE</sequence>
<dbReference type="GO" id="GO:0005634">
    <property type="term" value="C:nucleus"/>
    <property type="evidence" value="ECO:0007669"/>
    <property type="project" value="UniProtKB-SubCell"/>
</dbReference>
<keyword evidence="4" id="KW-0539">Nucleus</keyword>
<evidence type="ECO:0000259" key="7">
    <source>
        <dbReference type="SMART" id="SM00577"/>
    </source>
</evidence>
<evidence type="ECO:0000256" key="1">
    <source>
        <dbReference type="ARBA" id="ARBA00004123"/>
    </source>
</evidence>
<evidence type="ECO:0000256" key="5">
    <source>
        <dbReference type="ARBA" id="ARBA00047761"/>
    </source>
</evidence>
<accession>A0AA86SH76</accession>
<dbReference type="EC" id="3.1.3.16" evidence="2"/>
<evidence type="ECO:0000313" key="8">
    <source>
        <dbReference type="EMBL" id="CAJ1958359.1"/>
    </source>
</evidence>
<dbReference type="SMART" id="SM00577">
    <property type="entry name" value="CPDc"/>
    <property type="match status" value="1"/>
</dbReference>
<organism evidence="8 9">
    <name type="scientific">Sphenostylis stenocarpa</name>
    <dbReference type="NCBI Taxonomy" id="92480"/>
    <lineage>
        <taxon>Eukaryota</taxon>
        <taxon>Viridiplantae</taxon>
        <taxon>Streptophyta</taxon>
        <taxon>Embryophyta</taxon>
        <taxon>Tracheophyta</taxon>
        <taxon>Spermatophyta</taxon>
        <taxon>Magnoliopsida</taxon>
        <taxon>eudicotyledons</taxon>
        <taxon>Gunneridae</taxon>
        <taxon>Pentapetalae</taxon>
        <taxon>rosids</taxon>
        <taxon>fabids</taxon>
        <taxon>Fabales</taxon>
        <taxon>Fabaceae</taxon>
        <taxon>Papilionoideae</taxon>
        <taxon>50 kb inversion clade</taxon>
        <taxon>NPAAA clade</taxon>
        <taxon>indigoferoid/millettioid clade</taxon>
        <taxon>Phaseoleae</taxon>
        <taxon>Sphenostylis</taxon>
    </lineage>
</organism>
<dbReference type="InterPro" id="IPR004274">
    <property type="entry name" value="FCP1_dom"/>
</dbReference>
<protein>
    <recommendedName>
        <fullName evidence="2">protein-serine/threonine phosphatase</fullName>
        <ecNumber evidence="2">3.1.3.16</ecNumber>
    </recommendedName>
</protein>
<reference evidence="8" key="1">
    <citation type="submission" date="2023-10" db="EMBL/GenBank/DDBJ databases">
        <authorList>
            <person name="Domelevo Entfellner J.-B."/>
        </authorList>
    </citation>
    <scope>NUCLEOTIDE SEQUENCE</scope>
</reference>
<evidence type="ECO:0000313" key="9">
    <source>
        <dbReference type="Proteomes" id="UP001189624"/>
    </source>
</evidence>
<evidence type="ECO:0000256" key="3">
    <source>
        <dbReference type="ARBA" id="ARBA00022801"/>
    </source>
</evidence>
<dbReference type="InterPro" id="IPR023214">
    <property type="entry name" value="HAD_sf"/>
</dbReference>
<comment type="catalytic activity">
    <reaction evidence="5">
        <text>O-phospho-L-seryl-[protein] + H2O = L-seryl-[protein] + phosphate</text>
        <dbReference type="Rhea" id="RHEA:20629"/>
        <dbReference type="Rhea" id="RHEA-COMP:9863"/>
        <dbReference type="Rhea" id="RHEA-COMP:11604"/>
        <dbReference type="ChEBI" id="CHEBI:15377"/>
        <dbReference type="ChEBI" id="CHEBI:29999"/>
        <dbReference type="ChEBI" id="CHEBI:43474"/>
        <dbReference type="ChEBI" id="CHEBI:83421"/>
        <dbReference type="EC" id="3.1.3.16"/>
    </reaction>
</comment>
<dbReference type="Proteomes" id="UP001189624">
    <property type="component" value="Chromosome 5"/>
</dbReference>
<dbReference type="Gene3D" id="3.40.50.1000">
    <property type="entry name" value="HAD superfamily/HAD-like"/>
    <property type="match status" value="1"/>
</dbReference>
<dbReference type="AlphaFoldDB" id="A0AA86SH76"/>
<comment type="catalytic activity">
    <reaction evidence="6">
        <text>O-phospho-L-threonyl-[protein] + H2O = L-threonyl-[protein] + phosphate</text>
        <dbReference type="Rhea" id="RHEA:47004"/>
        <dbReference type="Rhea" id="RHEA-COMP:11060"/>
        <dbReference type="Rhea" id="RHEA-COMP:11605"/>
        <dbReference type="ChEBI" id="CHEBI:15377"/>
        <dbReference type="ChEBI" id="CHEBI:30013"/>
        <dbReference type="ChEBI" id="CHEBI:43474"/>
        <dbReference type="ChEBI" id="CHEBI:61977"/>
        <dbReference type="EC" id="3.1.3.16"/>
    </reaction>
</comment>
<keyword evidence="3" id="KW-0378">Hydrolase</keyword>
<dbReference type="Gramene" id="rna-AYBTSS11_LOCUS17690">
    <property type="protein sequence ID" value="CAJ1958359.1"/>
    <property type="gene ID" value="gene-AYBTSS11_LOCUS17690"/>
</dbReference>
<feature type="domain" description="FCP1 homology" evidence="7">
    <location>
        <begin position="110"/>
        <end position="221"/>
    </location>
</feature>
<dbReference type="InterPro" id="IPR039189">
    <property type="entry name" value="Fcp1"/>
</dbReference>
<dbReference type="EMBL" id="OY731402">
    <property type="protein sequence ID" value="CAJ1958359.1"/>
    <property type="molecule type" value="Genomic_DNA"/>
</dbReference>
<comment type="subcellular location">
    <subcellularLocation>
        <location evidence="1">Nucleus</location>
    </subcellularLocation>
</comment>
<proteinExistence type="predicted"/>
<evidence type="ECO:0000256" key="4">
    <source>
        <dbReference type="ARBA" id="ARBA00023242"/>
    </source>
</evidence>